<name>A0A344TQ89_9BACT</name>
<evidence type="ECO:0000259" key="6">
    <source>
        <dbReference type="Pfam" id="PF00535"/>
    </source>
</evidence>
<dbReference type="InterPro" id="IPR050256">
    <property type="entry name" value="Glycosyltransferase_2"/>
</dbReference>
<dbReference type="Proteomes" id="UP000251993">
    <property type="component" value="Chromosome"/>
</dbReference>
<keyword evidence="3" id="KW-0328">Glycosyltransferase</keyword>
<evidence type="ECO:0000313" key="8">
    <source>
        <dbReference type="Proteomes" id="UP000251993"/>
    </source>
</evidence>
<dbReference type="InterPro" id="IPR029044">
    <property type="entry name" value="Nucleotide-diphossugar_trans"/>
</dbReference>
<dbReference type="NCBIfam" id="TIGR01488">
    <property type="entry name" value="HAD-SF-IB"/>
    <property type="match status" value="1"/>
</dbReference>
<keyword evidence="5" id="KW-0460">Magnesium</keyword>
<dbReference type="InterPro" id="IPR023214">
    <property type="entry name" value="HAD_sf"/>
</dbReference>
<sequence length="458" mass="51306">MNNVTVIIPALNEEATIANVIRKAQNCAYVREVIVIDDQSYDNTVEVAMLSGATSFTSTQLGKGASMREGLMMTQSDIIVFLDADIPTYPENVVDILIEPLLKNEADFVKSYFDRQAGRVTELVAKPLLSILFPALAHFKQPLSGIIAGRKSFFEKIDFENDYGVDIGILLDMHRLKTRIAEVSIGTVENKMKPWQELGKMSREVTKAILARTNQITEPSLENLENINVIRREMSDAIRESMVGLRKMVVFDMDNTILRSGFIHTAADAFGFKKELWQIVAEQTNPVVRTKQIAQLLHGKTFGEIIEVVKSIPVVADFGEIVAELKQKGFITGIISDSYTCVTHHLKNLFRLDFTLANELEFSRSVATGQVKIPSYFFKRNTSHCSHDFCKTNALSYLSEIYHVGFENVMAIGDGENDICMIRKSGIGVSFCTKNQILENSADVVLSKPYFRPILKLV</sequence>
<keyword evidence="4 7" id="KW-0808">Transferase</keyword>
<dbReference type="Gene3D" id="3.40.50.1000">
    <property type="entry name" value="HAD superfamily/HAD-like"/>
    <property type="match status" value="1"/>
</dbReference>
<dbReference type="InterPro" id="IPR036412">
    <property type="entry name" value="HAD-like_sf"/>
</dbReference>
<dbReference type="Gene3D" id="3.90.550.10">
    <property type="entry name" value="Spore Coat Polysaccharide Biosynthesis Protein SpsA, Chain A"/>
    <property type="match status" value="1"/>
</dbReference>
<dbReference type="Pfam" id="PF06888">
    <property type="entry name" value="Put_Phosphatase"/>
    <property type="match status" value="1"/>
</dbReference>
<comment type="similarity">
    <text evidence="2">Belongs to the glycosyltransferase 2 family.</text>
</comment>
<evidence type="ECO:0000256" key="4">
    <source>
        <dbReference type="ARBA" id="ARBA00022679"/>
    </source>
</evidence>
<dbReference type="GO" id="GO:0016791">
    <property type="term" value="F:phosphatase activity"/>
    <property type="evidence" value="ECO:0007669"/>
    <property type="project" value="InterPro"/>
</dbReference>
<dbReference type="Pfam" id="PF00535">
    <property type="entry name" value="Glycos_transf_2"/>
    <property type="match status" value="1"/>
</dbReference>
<dbReference type="AlphaFoldDB" id="A0A344TQ89"/>
<dbReference type="InterPro" id="IPR016965">
    <property type="entry name" value="Pase_PHOSPHO-typ"/>
</dbReference>
<reference evidence="7 8" key="1">
    <citation type="submission" date="2018-07" db="EMBL/GenBank/DDBJ databases">
        <title>Genome sequencing of Runella.</title>
        <authorList>
            <person name="Baek M.-G."/>
            <person name="Yi H."/>
        </authorList>
    </citation>
    <scope>NUCLEOTIDE SEQUENCE [LARGE SCALE GENOMIC DNA]</scope>
    <source>
        <strain evidence="7 8">HYN0085</strain>
    </source>
</reference>
<evidence type="ECO:0000256" key="3">
    <source>
        <dbReference type="ARBA" id="ARBA00022676"/>
    </source>
</evidence>
<proteinExistence type="inferred from homology"/>
<evidence type="ECO:0000256" key="1">
    <source>
        <dbReference type="ARBA" id="ARBA00001946"/>
    </source>
</evidence>
<dbReference type="GO" id="GO:0016757">
    <property type="term" value="F:glycosyltransferase activity"/>
    <property type="evidence" value="ECO:0007669"/>
    <property type="project" value="UniProtKB-KW"/>
</dbReference>
<keyword evidence="8" id="KW-1185">Reference proteome</keyword>
<dbReference type="InterPro" id="IPR001173">
    <property type="entry name" value="Glyco_trans_2-like"/>
</dbReference>
<protein>
    <submittedName>
        <fullName evidence="7">Glycosyl transferase family 2</fullName>
    </submittedName>
</protein>
<feature type="domain" description="Glycosyltransferase 2-like" evidence="6">
    <location>
        <begin position="5"/>
        <end position="116"/>
    </location>
</feature>
<dbReference type="PANTHER" id="PTHR48090:SF10">
    <property type="entry name" value="GLUCOSYL-3-PHOSPHOGLYCERATE SYNTHASE"/>
    <property type="match status" value="1"/>
</dbReference>
<dbReference type="CDD" id="cd04179">
    <property type="entry name" value="DPM_DPG-synthase_like"/>
    <property type="match status" value="1"/>
</dbReference>
<dbReference type="PANTHER" id="PTHR48090">
    <property type="entry name" value="UNDECAPRENYL-PHOSPHATE 4-DEOXY-4-FORMAMIDO-L-ARABINOSE TRANSFERASE-RELATED"/>
    <property type="match status" value="1"/>
</dbReference>
<dbReference type="SUPFAM" id="SSF56784">
    <property type="entry name" value="HAD-like"/>
    <property type="match status" value="1"/>
</dbReference>
<accession>A0A344TQ89</accession>
<evidence type="ECO:0000256" key="2">
    <source>
        <dbReference type="ARBA" id="ARBA00006739"/>
    </source>
</evidence>
<dbReference type="SUPFAM" id="SSF53448">
    <property type="entry name" value="Nucleotide-diphospho-sugar transferases"/>
    <property type="match status" value="1"/>
</dbReference>
<dbReference type="OrthoDB" id="9797819at2"/>
<evidence type="ECO:0000256" key="5">
    <source>
        <dbReference type="ARBA" id="ARBA00022842"/>
    </source>
</evidence>
<dbReference type="EMBL" id="CP030850">
    <property type="protein sequence ID" value="AXE20810.1"/>
    <property type="molecule type" value="Genomic_DNA"/>
</dbReference>
<evidence type="ECO:0000313" key="7">
    <source>
        <dbReference type="EMBL" id="AXE20810.1"/>
    </source>
</evidence>
<dbReference type="KEGG" id="run:DR864_25290"/>
<gene>
    <name evidence="7" type="ORF">DR864_25290</name>
</gene>
<dbReference type="RefSeq" id="WP_114069571.1">
    <property type="nucleotide sequence ID" value="NZ_CP030850.1"/>
</dbReference>
<organism evidence="7 8">
    <name type="scientific">Runella rosea</name>
    <dbReference type="NCBI Taxonomy" id="2259595"/>
    <lineage>
        <taxon>Bacteria</taxon>
        <taxon>Pseudomonadati</taxon>
        <taxon>Bacteroidota</taxon>
        <taxon>Cytophagia</taxon>
        <taxon>Cytophagales</taxon>
        <taxon>Spirosomataceae</taxon>
        <taxon>Runella</taxon>
    </lineage>
</organism>
<comment type="cofactor">
    <cofactor evidence="1">
        <name>Mg(2+)</name>
        <dbReference type="ChEBI" id="CHEBI:18420"/>
    </cofactor>
</comment>